<dbReference type="Gene3D" id="3.55.50.30">
    <property type="match status" value="1"/>
</dbReference>
<evidence type="ECO:0000256" key="1">
    <source>
        <dbReference type="SAM" id="Phobius"/>
    </source>
</evidence>
<gene>
    <name evidence="4" type="ORF">FHS57_001861</name>
</gene>
<dbReference type="GO" id="GO:0016989">
    <property type="term" value="F:sigma factor antagonist activity"/>
    <property type="evidence" value="ECO:0007669"/>
    <property type="project" value="TreeGrafter"/>
</dbReference>
<feature type="domain" description="Protein FecR C-terminal" evidence="3">
    <location>
        <begin position="288"/>
        <end position="357"/>
    </location>
</feature>
<dbReference type="EMBL" id="JACIBY010000003">
    <property type="protein sequence ID" value="MBB3837864.1"/>
    <property type="molecule type" value="Genomic_DNA"/>
</dbReference>
<evidence type="ECO:0000313" key="5">
    <source>
        <dbReference type="Proteomes" id="UP000541352"/>
    </source>
</evidence>
<organism evidence="4 5">
    <name type="scientific">Runella defluvii</name>
    <dbReference type="NCBI Taxonomy" id="370973"/>
    <lineage>
        <taxon>Bacteria</taxon>
        <taxon>Pseudomonadati</taxon>
        <taxon>Bacteroidota</taxon>
        <taxon>Cytophagia</taxon>
        <taxon>Cytophagales</taxon>
        <taxon>Spirosomataceae</taxon>
        <taxon>Runella</taxon>
    </lineage>
</organism>
<accession>A0A7W5ZJ74</accession>
<dbReference type="PANTHER" id="PTHR30273:SF2">
    <property type="entry name" value="PROTEIN FECR"/>
    <property type="match status" value="1"/>
</dbReference>
<sequence>MQPRDLYTKVEDFLSDESFQRWVRFKENHTHWEEWTLESPERAKLVAEARVWVLSMKIEETELSAQEIQRSLQDTWDAIQTQQVQKPIWRMGWFRVAAAVLLVGTAAMTYFLVQKNPTQVVITYKDLVEKDTEGLIEQTNNSNKPQLITLADASSVLLQPKSKLSYPKEFSGNERKVYLSGEGFFEISKNPNKPFYVYANEVVTKVYGTSFRVIAYPSQPNVEVVVRTGKVKVMPNEEIQTDTKEGIMLLPNQAARFVRNNLSFEKILDITQDKPLIASTNTIEQLSFEFRDIPVHQIFTTIEQAYLVKIEYPKEKLKDCYMTTSLSDEPLPEKLKIICESLGSDTRYEMNGNQVTIISSGCN</sequence>
<dbReference type="InterPro" id="IPR032508">
    <property type="entry name" value="FecR_C"/>
</dbReference>
<name>A0A7W5ZJ74_9BACT</name>
<dbReference type="Proteomes" id="UP000541352">
    <property type="component" value="Unassembled WGS sequence"/>
</dbReference>
<evidence type="ECO:0000313" key="4">
    <source>
        <dbReference type="EMBL" id="MBB3837864.1"/>
    </source>
</evidence>
<evidence type="ECO:0000259" key="2">
    <source>
        <dbReference type="Pfam" id="PF04773"/>
    </source>
</evidence>
<keyword evidence="5" id="KW-1185">Reference proteome</keyword>
<dbReference type="PANTHER" id="PTHR30273">
    <property type="entry name" value="PERIPLASMIC SIGNAL SENSOR AND SIGMA FACTOR ACTIVATOR FECR-RELATED"/>
    <property type="match status" value="1"/>
</dbReference>
<keyword evidence="1" id="KW-0472">Membrane</keyword>
<feature type="domain" description="FecR protein" evidence="2">
    <location>
        <begin position="146"/>
        <end position="232"/>
    </location>
</feature>
<dbReference type="RefSeq" id="WP_183972752.1">
    <property type="nucleotide sequence ID" value="NZ_JACIBY010000003.1"/>
</dbReference>
<keyword evidence="1" id="KW-0812">Transmembrane</keyword>
<dbReference type="AlphaFoldDB" id="A0A7W5ZJ74"/>
<feature type="transmembrane region" description="Helical" evidence="1">
    <location>
        <begin position="92"/>
        <end position="113"/>
    </location>
</feature>
<dbReference type="Pfam" id="PF16344">
    <property type="entry name" value="FecR_C"/>
    <property type="match status" value="1"/>
</dbReference>
<dbReference type="PIRSF" id="PIRSF018266">
    <property type="entry name" value="FecR"/>
    <property type="match status" value="1"/>
</dbReference>
<protein>
    <submittedName>
        <fullName evidence="4">Ferric-dicitrate binding protein FerR (Iron transport regulator)</fullName>
    </submittedName>
</protein>
<reference evidence="4 5" key="1">
    <citation type="submission" date="2020-08" db="EMBL/GenBank/DDBJ databases">
        <title>Genomic Encyclopedia of Type Strains, Phase IV (KMG-IV): sequencing the most valuable type-strain genomes for metagenomic binning, comparative biology and taxonomic classification.</title>
        <authorList>
            <person name="Goeker M."/>
        </authorList>
    </citation>
    <scope>NUCLEOTIDE SEQUENCE [LARGE SCALE GENOMIC DNA]</scope>
    <source>
        <strain evidence="4 5">DSM 17976</strain>
    </source>
</reference>
<keyword evidence="1" id="KW-1133">Transmembrane helix</keyword>
<proteinExistence type="predicted"/>
<dbReference type="Pfam" id="PF04773">
    <property type="entry name" value="FecR"/>
    <property type="match status" value="1"/>
</dbReference>
<comment type="caution">
    <text evidence="4">The sequence shown here is derived from an EMBL/GenBank/DDBJ whole genome shotgun (WGS) entry which is preliminary data.</text>
</comment>
<dbReference type="Gene3D" id="2.60.120.1440">
    <property type="match status" value="1"/>
</dbReference>
<dbReference type="InterPro" id="IPR006860">
    <property type="entry name" value="FecR"/>
</dbReference>
<evidence type="ECO:0000259" key="3">
    <source>
        <dbReference type="Pfam" id="PF16344"/>
    </source>
</evidence>
<dbReference type="InterPro" id="IPR012373">
    <property type="entry name" value="Ferrdict_sens_TM"/>
</dbReference>